<dbReference type="EMBL" id="JAWZYT010000721">
    <property type="protein sequence ID" value="KAK4319808.1"/>
    <property type="molecule type" value="Genomic_DNA"/>
</dbReference>
<accession>A0AAE1Q4K5</accession>
<dbReference type="Proteomes" id="UP001292094">
    <property type="component" value="Unassembled WGS sequence"/>
</dbReference>
<comment type="caution">
    <text evidence="1">The sequence shown here is derived from an EMBL/GenBank/DDBJ whole genome shotgun (WGS) entry which is preliminary data.</text>
</comment>
<proteinExistence type="predicted"/>
<evidence type="ECO:0000313" key="1">
    <source>
        <dbReference type="EMBL" id="KAK4319808.1"/>
    </source>
</evidence>
<organism evidence="1 2">
    <name type="scientific">Petrolisthes manimaculis</name>
    <dbReference type="NCBI Taxonomy" id="1843537"/>
    <lineage>
        <taxon>Eukaryota</taxon>
        <taxon>Metazoa</taxon>
        <taxon>Ecdysozoa</taxon>
        <taxon>Arthropoda</taxon>
        <taxon>Crustacea</taxon>
        <taxon>Multicrustacea</taxon>
        <taxon>Malacostraca</taxon>
        <taxon>Eumalacostraca</taxon>
        <taxon>Eucarida</taxon>
        <taxon>Decapoda</taxon>
        <taxon>Pleocyemata</taxon>
        <taxon>Anomura</taxon>
        <taxon>Galatheoidea</taxon>
        <taxon>Porcellanidae</taxon>
        <taxon>Petrolisthes</taxon>
    </lineage>
</organism>
<dbReference type="AlphaFoldDB" id="A0AAE1Q4K5"/>
<protein>
    <submittedName>
        <fullName evidence="1">Uncharacterized protein</fullName>
    </submittedName>
</protein>
<sequence length="86" mass="9962">MIGMTLKEDRNKEYDLINGWMIENTVYIYGGEEELDGKEKEGSVLGIGRSRRNNVCFTEGNKNVIQIERQEMKSANSCMRLTKNRK</sequence>
<evidence type="ECO:0000313" key="2">
    <source>
        <dbReference type="Proteomes" id="UP001292094"/>
    </source>
</evidence>
<reference evidence="1" key="1">
    <citation type="submission" date="2023-11" db="EMBL/GenBank/DDBJ databases">
        <title>Genome assemblies of two species of porcelain crab, Petrolisthes cinctipes and Petrolisthes manimaculis (Anomura: Porcellanidae).</title>
        <authorList>
            <person name="Angst P."/>
        </authorList>
    </citation>
    <scope>NUCLEOTIDE SEQUENCE</scope>
    <source>
        <strain evidence="1">PB745_02</strain>
        <tissue evidence="1">Gill</tissue>
    </source>
</reference>
<keyword evidence="2" id="KW-1185">Reference proteome</keyword>
<name>A0AAE1Q4K5_9EUCA</name>
<gene>
    <name evidence="1" type="ORF">Pmani_009293</name>
</gene>